<dbReference type="EMBL" id="JAGZCC010000020">
    <property type="protein sequence ID" value="MBS5588094.1"/>
    <property type="molecule type" value="Genomic_DNA"/>
</dbReference>
<dbReference type="Gene3D" id="3.40.30.10">
    <property type="entry name" value="Glutaredoxin"/>
    <property type="match status" value="1"/>
</dbReference>
<dbReference type="SUPFAM" id="SSF52833">
    <property type="entry name" value="Thioredoxin-like"/>
    <property type="match status" value="1"/>
</dbReference>
<dbReference type="RefSeq" id="WP_297670873.1">
    <property type="nucleotide sequence ID" value="NZ_JAGZCC010000020.1"/>
</dbReference>
<comment type="caution">
    <text evidence="2">The sequence shown here is derived from an EMBL/GenBank/DDBJ whole genome shotgun (WGS) entry which is preliminary data.</text>
</comment>
<dbReference type="AlphaFoldDB" id="A0A943EK94"/>
<organism evidence="2 3">
    <name type="scientific">Thomasclavelia spiroformis</name>
    <dbReference type="NCBI Taxonomy" id="29348"/>
    <lineage>
        <taxon>Bacteria</taxon>
        <taxon>Bacillati</taxon>
        <taxon>Bacillota</taxon>
        <taxon>Erysipelotrichia</taxon>
        <taxon>Erysipelotrichales</taxon>
        <taxon>Coprobacillaceae</taxon>
        <taxon>Thomasclavelia</taxon>
    </lineage>
</organism>
<dbReference type="PROSITE" id="PS51257">
    <property type="entry name" value="PROKAR_LIPOPROTEIN"/>
    <property type="match status" value="1"/>
</dbReference>
<dbReference type="InterPro" id="IPR046698">
    <property type="entry name" value="PedC-like"/>
</dbReference>
<accession>A0A943EK94</accession>
<evidence type="ECO:0000256" key="1">
    <source>
        <dbReference type="SAM" id="SignalP"/>
    </source>
</evidence>
<reference evidence="2" key="1">
    <citation type="submission" date="2021-02" db="EMBL/GenBank/DDBJ databases">
        <title>Infant gut strain persistence is associated with maternal origin, phylogeny, and functional potential including surface adhesion and iron acquisition.</title>
        <authorList>
            <person name="Lou Y.C."/>
        </authorList>
    </citation>
    <scope>NUCLEOTIDE SEQUENCE</scope>
    <source>
        <strain evidence="2">L3_108_000G1_dasL3_108_000G1_metabat.metabat.11</strain>
    </source>
</reference>
<dbReference type="InterPro" id="IPR036249">
    <property type="entry name" value="Thioredoxin-like_sf"/>
</dbReference>
<sequence length="133" mass="15945">MRKIIFMLILVMTVISGCSSNKVADNKMIKINKKNILEEINDGYIFFSKKDCPMCNEIYPIVEKELRNQNYKLYYFDFAYMRENNIYTDLELQKICDKYEINLVPLIIEIDGNKEVMRFPTSYEKKQISYMMN</sequence>
<dbReference type="Pfam" id="PF20207">
    <property type="entry name" value="DUF6568"/>
    <property type="match status" value="1"/>
</dbReference>
<name>A0A943EK94_9FIRM</name>
<feature type="chain" id="PRO_5037622440" description="Thioredoxin" evidence="1">
    <location>
        <begin position="25"/>
        <end position="133"/>
    </location>
</feature>
<gene>
    <name evidence="2" type="ORF">KHX14_04650</name>
</gene>
<evidence type="ECO:0000313" key="3">
    <source>
        <dbReference type="Proteomes" id="UP000751224"/>
    </source>
</evidence>
<proteinExistence type="predicted"/>
<keyword evidence="1" id="KW-0732">Signal</keyword>
<evidence type="ECO:0008006" key="4">
    <source>
        <dbReference type="Google" id="ProtNLM"/>
    </source>
</evidence>
<evidence type="ECO:0000313" key="2">
    <source>
        <dbReference type="EMBL" id="MBS5588094.1"/>
    </source>
</evidence>
<feature type="signal peptide" evidence="1">
    <location>
        <begin position="1"/>
        <end position="24"/>
    </location>
</feature>
<dbReference type="Proteomes" id="UP000751224">
    <property type="component" value="Unassembled WGS sequence"/>
</dbReference>
<protein>
    <recommendedName>
        <fullName evidence="4">Thioredoxin</fullName>
    </recommendedName>
</protein>